<dbReference type="Proteomes" id="UP000886047">
    <property type="component" value="Unassembled WGS sequence"/>
</dbReference>
<keyword evidence="1" id="KW-1277">Toxin-antitoxin system</keyword>
<dbReference type="Pfam" id="PF05016">
    <property type="entry name" value="ParE_toxin"/>
    <property type="match status" value="1"/>
</dbReference>
<sequence length="100" mass="12081">MAKRKIIWSHRARISLYRILKYFADRNKSKAYSAKLYKKINQEIQILKKYPNIGIQTDLENVRALIFGHYIIYYEITEKEIIIHTIWDNRQNPDNLKIKG</sequence>
<dbReference type="InterPro" id="IPR035093">
    <property type="entry name" value="RelE/ParE_toxin_dom_sf"/>
</dbReference>
<dbReference type="EMBL" id="DSDK01000468">
    <property type="protein sequence ID" value="HDR51654.1"/>
    <property type="molecule type" value="Genomic_DNA"/>
</dbReference>
<dbReference type="InterPro" id="IPR007712">
    <property type="entry name" value="RelE/ParE_toxin"/>
</dbReference>
<accession>A0A831LBJ8</accession>
<gene>
    <name evidence="2" type="ORF">ENN90_08565</name>
</gene>
<dbReference type="Gene3D" id="3.30.2310.20">
    <property type="entry name" value="RelE-like"/>
    <property type="match status" value="1"/>
</dbReference>
<protein>
    <submittedName>
        <fullName evidence="2">Type II toxin-antitoxin system RelE/ParE family toxin</fullName>
    </submittedName>
</protein>
<organism evidence="2">
    <name type="scientific">Mariniphaga anaerophila</name>
    <dbReference type="NCBI Taxonomy" id="1484053"/>
    <lineage>
        <taxon>Bacteria</taxon>
        <taxon>Pseudomonadati</taxon>
        <taxon>Bacteroidota</taxon>
        <taxon>Bacteroidia</taxon>
        <taxon>Marinilabiliales</taxon>
        <taxon>Prolixibacteraceae</taxon>
        <taxon>Mariniphaga</taxon>
    </lineage>
</organism>
<proteinExistence type="predicted"/>
<reference evidence="2" key="1">
    <citation type="journal article" date="2020" name="mSystems">
        <title>Genome- and Community-Level Interaction Insights into Carbon Utilization and Element Cycling Functions of Hydrothermarchaeota in Hydrothermal Sediment.</title>
        <authorList>
            <person name="Zhou Z."/>
            <person name="Liu Y."/>
            <person name="Xu W."/>
            <person name="Pan J."/>
            <person name="Luo Z.H."/>
            <person name="Li M."/>
        </authorList>
    </citation>
    <scope>NUCLEOTIDE SEQUENCE [LARGE SCALE GENOMIC DNA]</scope>
    <source>
        <strain evidence="2">SpSt-1217</strain>
    </source>
</reference>
<comment type="caution">
    <text evidence="2">The sequence shown here is derived from an EMBL/GenBank/DDBJ whole genome shotgun (WGS) entry which is preliminary data.</text>
</comment>
<name>A0A831LBJ8_9BACT</name>
<evidence type="ECO:0000313" key="2">
    <source>
        <dbReference type="EMBL" id="HDR51654.1"/>
    </source>
</evidence>
<evidence type="ECO:0000256" key="1">
    <source>
        <dbReference type="ARBA" id="ARBA00022649"/>
    </source>
</evidence>
<dbReference type="AlphaFoldDB" id="A0A831LBJ8"/>